<evidence type="ECO:0000256" key="1">
    <source>
        <dbReference type="SAM" id="MobiDB-lite"/>
    </source>
</evidence>
<keyword evidence="3" id="KW-1185">Reference proteome</keyword>
<feature type="region of interest" description="Disordered" evidence="1">
    <location>
        <begin position="1"/>
        <end position="30"/>
    </location>
</feature>
<evidence type="ECO:0000313" key="2">
    <source>
        <dbReference type="EMBL" id="KAK1436562.1"/>
    </source>
</evidence>
<dbReference type="PANTHER" id="PTHR35324">
    <property type="entry name" value="BNAA08G03750D PROTEIN"/>
    <property type="match status" value="1"/>
</dbReference>
<accession>A0AAD8P911</accession>
<dbReference type="AlphaFoldDB" id="A0AAD8P911"/>
<feature type="compositionally biased region" description="Polar residues" evidence="1">
    <location>
        <begin position="1"/>
        <end position="24"/>
    </location>
</feature>
<dbReference type="EMBL" id="JAUHHV010000001">
    <property type="protein sequence ID" value="KAK1436562.1"/>
    <property type="molecule type" value="Genomic_DNA"/>
</dbReference>
<dbReference type="Proteomes" id="UP001229421">
    <property type="component" value="Unassembled WGS sequence"/>
</dbReference>
<dbReference type="PANTHER" id="PTHR35324:SF4">
    <property type="entry name" value="EXPRESSED PROTEIN"/>
    <property type="match status" value="1"/>
</dbReference>
<evidence type="ECO:0000313" key="3">
    <source>
        <dbReference type="Proteomes" id="UP001229421"/>
    </source>
</evidence>
<organism evidence="2 3">
    <name type="scientific">Tagetes erecta</name>
    <name type="common">African marigold</name>
    <dbReference type="NCBI Taxonomy" id="13708"/>
    <lineage>
        <taxon>Eukaryota</taxon>
        <taxon>Viridiplantae</taxon>
        <taxon>Streptophyta</taxon>
        <taxon>Embryophyta</taxon>
        <taxon>Tracheophyta</taxon>
        <taxon>Spermatophyta</taxon>
        <taxon>Magnoliopsida</taxon>
        <taxon>eudicotyledons</taxon>
        <taxon>Gunneridae</taxon>
        <taxon>Pentapetalae</taxon>
        <taxon>asterids</taxon>
        <taxon>campanulids</taxon>
        <taxon>Asterales</taxon>
        <taxon>Asteraceae</taxon>
        <taxon>Asteroideae</taxon>
        <taxon>Heliantheae alliance</taxon>
        <taxon>Tageteae</taxon>
        <taxon>Tagetes</taxon>
    </lineage>
</organism>
<comment type="caution">
    <text evidence="2">The sequence shown here is derived from an EMBL/GenBank/DDBJ whole genome shotgun (WGS) entry which is preliminary data.</text>
</comment>
<reference evidence="2" key="1">
    <citation type="journal article" date="2023" name="bioRxiv">
        <title>Improved chromosome-level genome assembly for marigold (Tagetes erecta).</title>
        <authorList>
            <person name="Jiang F."/>
            <person name="Yuan L."/>
            <person name="Wang S."/>
            <person name="Wang H."/>
            <person name="Xu D."/>
            <person name="Wang A."/>
            <person name="Fan W."/>
        </authorList>
    </citation>
    <scope>NUCLEOTIDE SEQUENCE</scope>
    <source>
        <strain evidence="2">WSJ</strain>
        <tissue evidence="2">Leaf</tissue>
    </source>
</reference>
<proteinExistence type="predicted"/>
<gene>
    <name evidence="2" type="ORF">QVD17_02343</name>
</gene>
<name>A0AAD8P911_TARER</name>
<protein>
    <submittedName>
        <fullName evidence="2">Uncharacterized protein</fullName>
    </submittedName>
</protein>
<sequence length="107" mass="11961">MSKASSRNKQQQSLTHSNKTTIHPNDSDDILIDDTGVDIDGVTSHIYLKPTHATGTLDKQAVLWRIRHRKRMNKVKSTINSLFASTTTTGTSSINKIRWVDDPFTAP</sequence>